<evidence type="ECO:0000256" key="8">
    <source>
        <dbReference type="ARBA" id="ARBA00023136"/>
    </source>
</evidence>
<dbReference type="PANTHER" id="PTHR48416:SF1">
    <property type="entry name" value="CYTOCHROME C OXIDASE SUBUNIT 6C"/>
    <property type="match status" value="1"/>
</dbReference>
<dbReference type="Ensembl" id="ENSCCNT00000025590.1">
    <property type="protein sequence ID" value="ENSCCNP00000019765.1"/>
    <property type="gene ID" value="ENSCCNG00000019827.1"/>
</dbReference>
<keyword evidence="7" id="KW-0496">Mitochondrion</keyword>
<evidence type="ECO:0000256" key="1">
    <source>
        <dbReference type="ARBA" id="ARBA00004434"/>
    </source>
</evidence>
<evidence type="ECO:0000256" key="5">
    <source>
        <dbReference type="ARBA" id="ARBA00022792"/>
    </source>
</evidence>
<comment type="pathway">
    <text evidence="2">Energy metabolism; oxidative phosphorylation.</text>
</comment>
<evidence type="ECO:0000256" key="9">
    <source>
        <dbReference type="SAM" id="Phobius"/>
    </source>
</evidence>
<evidence type="ECO:0000313" key="10">
    <source>
        <dbReference type="Ensembl" id="ENSCCNP00000019765.1"/>
    </source>
</evidence>
<dbReference type="PANTHER" id="PTHR48416">
    <property type="entry name" value="CYTOCHROME C OXIDASE SUBUNIT 6C"/>
    <property type="match status" value="1"/>
</dbReference>
<dbReference type="InterPro" id="IPR034884">
    <property type="entry name" value="Cytochrome_c_oxidase_VIc/VIIs"/>
</dbReference>
<dbReference type="SUPFAM" id="SSF81415">
    <property type="entry name" value="Mitochondrial cytochrome c oxidase subunit VIc"/>
    <property type="match status" value="1"/>
</dbReference>
<keyword evidence="8 9" id="KW-0472">Membrane</keyword>
<evidence type="ECO:0000256" key="4">
    <source>
        <dbReference type="ARBA" id="ARBA00022692"/>
    </source>
</evidence>
<evidence type="ECO:0000256" key="7">
    <source>
        <dbReference type="ARBA" id="ARBA00023128"/>
    </source>
</evidence>
<proteinExistence type="inferred from homology"/>
<name>A0A8C0WZ94_CASCN</name>
<feature type="transmembrane region" description="Helical" evidence="9">
    <location>
        <begin position="21"/>
        <end position="39"/>
    </location>
</feature>
<accession>A0A8C0WZ94</accession>
<dbReference type="Gene3D" id="4.10.93.10">
    <property type="entry name" value="Mitochondrial cytochrome c oxidase subunit VIc/VIIs"/>
    <property type="match status" value="1"/>
</dbReference>
<keyword evidence="5" id="KW-0999">Mitochondrion inner membrane</keyword>
<dbReference type="InterPro" id="IPR037169">
    <property type="entry name" value="Cytochrome_c_oxidase_VIc_sf"/>
</dbReference>
<sequence length="91" mass="10516">YYKRASLPRPHSSLACRRIQIVGVFVVSLGVVALCKFAVAEPKKKAYTDFYRNYNSLQDMEEMKKAGVFHSAKYFWNGKNFFELSSIEVCH</sequence>
<evidence type="ECO:0000256" key="6">
    <source>
        <dbReference type="ARBA" id="ARBA00022989"/>
    </source>
</evidence>
<keyword evidence="6 9" id="KW-1133">Transmembrane helix</keyword>
<reference evidence="10" key="1">
    <citation type="submission" date="2023-09" db="UniProtKB">
        <authorList>
            <consortium name="Ensembl"/>
        </authorList>
    </citation>
    <scope>IDENTIFICATION</scope>
</reference>
<evidence type="ECO:0000256" key="3">
    <source>
        <dbReference type="ARBA" id="ARBA00007204"/>
    </source>
</evidence>
<dbReference type="InterPro" id="IPR051389">
    <property type="entry name" value="Cytochrome_c_oxidase_VIc"/>
</dbReference>
<evidence type="ECO:0000256" key="2">
    <source>
        <dbReference type="ARBA" id="ARBA00004673"/>
    </source>
</evidence>
<dbReference type="UniPathway" id="UPA00705"/>
<organism evidence="10">
    <name type="scientific">Castor canadensis</name>
    <name type="common">American beaver</name>
    <dbReference type="NCBI Taxonomy" id="51338"/>
    <lineage>
        <taxon>Eukaryota</taxon>
        <taxon>Metazoa</taxon>
        <taxon>Chordata</taxon>
        <taxon>Craniata</taxon>
        <taxon>Vertebrata</taxon>
        <taxon>Euteleostomi</taxon>
        <taxon>Mammalia</taxon>
        <taxon>Eutheria</taxon>
        <taxon>Euarchontoglires</taxon>
        <taxon>Glires</taxon>
        <taxon>Rodentia</taxon>
        <taxon>Castorimorpha</taxon>
        <taxon>Castoridae</taxon>
        <taxon>Castor</taxon>
    </lineage>
</organism>
<dbReference type="Pfam" id="PF02937">
    <property type="entry name" value="COX6C"/>
    <property type="match status" value="1"/>
</dbReference>
<dbReference type="GO" id="GO:0006119">
    <property type="term" value="P:oxidative phosphorylation"/>
    <property type="evidence" value="ECO:0007669"/>
    <property type="project" value="UniProtKB-UniPathway"/>
</dbReference>
<comment type="similarity">
    <text evidence="3">Belongs to the cytochrome c oxidase subunit 6c family.</text>
</comment>
<protein>
    <recommendedName>
        <fullName evidence="11">Mitochondrial cytochrome c oxidase subunit VIc/VIIs domain-containing protein</fullName>
    </recommendedName>
</protein>
<comment type="subcellular location">
    <subcellularLocation>
        <location evidence="1">Mitochondrion inner membrane</location>
        <topology evidence="1">Single-pass membrane protein</topology>
    </subcellularLocation>
</comment>
<dbReference type="AlphaFoldDB" id="A0A8C0WZ94"/>
<dbReference type="GO" id="GO:0005743">
    <property type="term" value="C:mitochondrial inner membrane"/>
    <property type="evidence" value="ECO:0007669"/>
    <property type="project" value="UniProtKB-SubCell"/>
</dbReference>
<keyword evidence="4 9" id="KW-0812">Transmembrane</keyword>
<evidence type="ECO:0008006" key="11">
    <source>
        <dbReference type="Google" id="ProtNLM"/>
    </source>
</evidence>